<protein>
    <recommendedName>
        <fullName evidence="5">MARVEL domain-containing protein</fullName>
    </recommendedName>
</protein>
<feature type="transmembrane region" description="Helical" evidence="2">
    <location>
        <begin position="124"/>
        <end position="147"/>
    </location>
</feature>
<evidence type="ECO:0000313" key="4">
    <source>
        <dbReference type="Proteomes" id="UP000325902"/>
    </source>
</evidence>
<reference evidence="3 4" key="1">
    <citation type="journal article" date="2019" name="Sci. Rep.">
        <title>A multi-omics analysis of the grapevine pathogen Lasiodiplodia theobromae reveals that temperature affects the expression of virulence- and pathogenicity-related genes.</title>
        <authorList>
            <person name="Felix C."/>
            <person name="Meneses R."/>
            <person name="Goncalves M.F.M."/>
            <person name="Tilleman L."/>
            <person name="Duarte A.S."/>
            <person name="Jorrin-Novo J.V."/>
            <person name="Van de Peer Y."/>
            <person name="Deforce D."/>
            <person name="Van Nieuwerburgh F."/>
            <person name="Esteves A.C."/>
            <person name="Alves A."/>
        </authorList>
    </citation>
    <scope>NUCLEOTIDE SEQUENCE [LARGE SCALE GENOMIC DNA]</scope>
    <source>
        <strain evidence="3 4">LA-SOL3</strain>
    </source>
</reference>
<keyword evidence="2" id="KW-0472">Membrane</keyword>
<keyword evidence="2" id="KW-1133">Transmembrane helix</keyword>
<evidence type="ECO:0000256" key="2">
    <source>
        <dbReference type="SAM" id="Phobius"/>
    </source>
</evidence>
<feature type="compositionally biased region" description="Low complexity" evidence="1">
    <location>
        <begin position="22"/>
        <end position="49"/>
    </location>
</feature>
<feature type="transmembrane region" description="Helical" evidence="2">
    <location>
        <begin position="250"/>
        <end position="274"/>
    </location>
</feature>
<dbReference type="EMBL" id="VCHE01000117">
    <property type="protein sequence ID" value="KAB2570926.1"/>
    <property type="molecule type" value="Genomic_DNA"/>
</dbReference>
<dbReference type="AlphaFoldDB" id="A0A5N5CZZ9"/>
<keyword evidence="4" id="KW-1185">Reference proteome</keyword>
<feature type="region of interest" description="Disordered" evidence="1">
    <location>
        <begin position="1"/>
        <end position="68"/>
    </location>
</feature>
<dbReference type="OrthoDB" id="5279542at2759"/>
<evidence type="ECO:0000256" key="1">
    <source>
        <dbReference type="SAM" id="MobiDB-lite"/>
    </source>
</evidence>
<dbReference type="Proteomes" id="UP000325902">
    <property type="component" value="Unassembled WGS sequence"/>
</dbReference>
<evidence type="ECO:0008006" key="5">
    <source>
        <dbReference type="Google" id="ProtNLM"/>
    </source>
</evidence>
<organism evidence="3 4">
    <name type="scientific">Lasiodiplodia theobromae</name>
    <dbReference type="NCBI Taxonomy" id="45133"/>
    <lineage>
        <taxon>Eukaryota</taxon>
        <taxon>Fungi</taxon>
        <taxon>Dikarya</taxon>
        <taxon>Ascomycota</taxon>
        <taxon>Pezizomycotina</taxon>
        <taxon>Dothideomycetes</taxon>
        <taxon>Dothideomycetes incertae sedis</taxon>
        <taxon>Botryosphaeriales</taxon>
        <taxon>Botryosphaeriaceae</taxon>
        <taxon>Lasiodiplodia</taxon>
    </lineage>
</organism>
<gene>
    <name evidence="3" type="ORF">DBV05_g10430</name>
</gene>
<evidence type="ECO:0000313" key="3">
    <source>
        <dbReference type="EMBL" id="KAB2570926.1"/>
    </source>
</evidence>
<sequence length="355" mass="38224">MAETPANATAPAASGPTPPPATSTSTTPMPQAASSSGSTSTAPQAAPASDVPNPNATPNPADGAGQEGRTLPRFRFQESHWPWKLALRLITIGCAIVGMSTLIWAGVAAGRSSYDHYYYDAGSWVGALSIPLICSLIFNIICVVILFCSKRPVHPGVAVGVDLVLWLTFIVTGFFGLLGYFYTGATDPESFDDRYGSSSTSYPGYIYCESNDYIYDPSDRTCTYSPSDCPGWSSCETKEAFYEAEYRGRVILVGVIFTWICTLLHFITFVWACVDTHRRRRSKQTEMAGLAAEKIINEMIATGQLVRPAPAMVAGYYHPQGRGQPIMGSSLPTVQEFYSPAPRAPPAAAKGPEQV</sequence>
<accession>A0A5N5CZZ9</accession>
<keyword evidence="2" id="KW-0812">Transmembrane</keyword>
<proteinExistence type="predicted"/>
<feature type="compositionally biased region" description="Low complexity" evidence="1">
    <location>
        <begin position="1"/>
        <end position="15"/>
    </location>
</feature>
<name>A0A5N5CZZ9_9PEZI</name>
<comment type="caution">
    <text evidence="3">The sequence shown here is derived from an EMBL/GenBank/DDBJ whole genome shotgun (WGS) entry which is preliminary data.</text>
</comment>
<feature type="transmembrane region" description="Helical" evidence="2">
    <location>
        <begin position="85"/>
        <end position="104"/>
    </location>
</feature>
<feature type="transmembrane region" description="Helical" evidence="2">
    <location>
        <begin position="159"/>
        <end position="182"/>
    </location>
</feature>